<evidence type="ECO:0000313" key="3">
    <source>
        <dbReference type="EMBL" id="MCI4660141.1"/>
    </source>
</evidence>
<proteinExistence type="predicted"/>
<sequence length="162" mass="16792">MNPLGAALVLVALVAVATALGLVYRSRQGVIRDVADTEVTVLTPADVGSQVPFGAAATLVQFSTEHCARCPGTNRLLSGIADARTGVTHLDVDLTHRADLAARFGVLQTPTTLILDGSGRLHARVGGPPHRTDVIRHLDQLAGPAPESRTPSSTLSGSPHAQ</sequence>
<keyword evidence="4" id="KW-1185">Reference proteome</keyword>
<comment type="caution">
    <text evidence="3">The sequence shown here is derived from an EMBL/GenBank/DDBJ whole genome shotgun (WGS) entry which is preliminary data.</text>
</comment>
<feature type="region of interest" description="Disordered" evidence="1">
    <location>
        <begin position="142"/>
        <end position="162"/>
    </location>
</feature>
<evidence type="ECO:0000256" key="1">
    <source>
        <dbReference type="SAM" id="MobiDB-lite"/>
    </source>
</evidence>
<dbReference type="Gene3D" id="3.40.30.10">
    <property type="entry name" value="Glutaredoxin"/>
    <property type="match status" value="1"/>
</dbReference>
<dbReference type="Proteomes" id="UP001165341">
    <property type="component" value="Unassembled WGS sequence"/>
</dbReference>
<dbReference type="Pfam" id="PF00085">
    <property type="entry name" value="Thioredoxin"/>
    <property type="match status" value="1"/>
</dbReference>
<feature type="compositionally biased region" description="Polar residues" evidence="1">
    <location>
        <begin position="149"/>
        <end position="162"/>
    </location>
</feature>
<gene>
    <name evidence="3" type="ORF">MQH31_20220</name>
</gene>
<evidence type="ECO:0000313" key="4">
    <source>
        <dbReference type="Proteomes" id="UP001165341"/>
    </source>
</evidence>
<reference evidence="3" key="1">
    <citation type="submission" date="2022-03" db="EMBL/GenBank/DDBJ databases">
        <title>Cryobacterium sp. nov. strain ZS14-85, isolated from Antarctic soil.</title>
        <authorList>
            <person name="Li J."/>
            <person name="Niu G."/>
        </authorList>
    </citation>
    <scope>NUCLEOTIDE SEQUENCE</scope>
    <source>
        <strain evidence="3">ZS14-85</strain>
    </source>
</reference>
<dbReference type="RefSeq" id="WP_243013550.1">
    <property type="nucleotide sequence ID" value="NZ_JALGAR010000010.1"/>
</dbReference>
<dbReference type="CDD" id="cd02947">
    <property type="entry name" value="TRX_family"/>
    <property type="match status" value="1"/>
</dbReference>
<protein>
    <submittedName>
        <fullName evidence="3">Thioredoxin family protein</fullName>
    </submittedName>
</protein>
<organism evidence="3 4">
    <name type="scientific">Cryobacterium zhongshanensis</name>
    <dbReference type="NCBI Taxonomy" id="2928153"/>
    <lineage>
        <taxon>Bacteria</taxon>
        <taxon>Bacillati</taxon>
        <taxon>Actinomycetota</taxon>
        <taxon>Actinomycetes</taxon>
        <taxon>Micrococcales</taxon>
        <taxon>Microbacteriaceae</taxon>
        <taxon>Cryobacterium</taxon>
    </lineage>
</organism>
<dbReference type="InterPro" id="IPR013766">
    <property type="entry name" value="Thioredoxin_domain"/>
</dbReference>
<dbReference type="AlphaFoldDB" id="A0AA41UMT1"/>
<dbReference type="InterPro" id="IPR036249">
    <property type="entry name" value="Thioredoxin-like_sf"/>
</dbReference>
<dbReference type="SUPFAM" id="SSF52833">
    <property type="entry name" value="Thioredoxin-like"/>
    <property type="match status" value="1"/>
</dbReference>
<name>A0AA41UMT1_9MICO</name>
<evidence type="ECO:0000259" key="2">
    <source>
        <dbReference type="Pfam" id="PF00085"/>
    </source>
</evidence>
<accession>A0AA41UMT1</accession>
<feature type="domain" description="Thioredoxin" evidence="2">
    <location>
        <begin position="42"/>
        <end position="136"/>
    </location>
</feature>
<dbReference type="EMBL" id="JALGAR010000010">
    <property type="protein sequence ID" value="MCI4660141.1"/>
    <property type="molecule type" value="Genomic_DNA"/>
</dbReference>